<proteinExistence type="predicted"/>
<organism evidence="3 4">
    <name type="scientific">Gigaspora margarita</name>
    <dbReference type="NCBI Taxonomy" id="4874"/>
    <lineage>
        <taxon>Eukaryota</taxon>
        <taxon>Fungi</taxon>
        <taxon>Fungi incertae sedis</taxon>
        <taxon>Mucoromycota</taxon>
        <taxon>Glomeromycotina</taxon>
        <taxon>Glomeromycetes</taxon>
        <taxon>Diversisporales</taxon>
        <taxon>Gigasporaceae</taxon>
        <taxon>Gigaspora</taxon>
    </lineage>
</organism>
<dbReference type="InterPro" id="IPR001305">
    <property type="entry name" value="HSP_DnaJ_Cys-rich_dom"/>
</dbReference>
<name>A0ABN7WYU3_GIGMA</name>
<gene>
    <name evidence="3" type="ORF">GMARGA_LOCUS36124</name>
</gene>
<dbReference type="InterPro" id="IPR036410">
    <property type="entry name" value="HSP_DnaJ_Cys-rich_dom_sf"/>
</dbReference>
<dbReference type="PANTHER" id="PTHR43096">
    <property type="entry name" value="DNAJ HOMOLOG 1, MITOCHONDRIAL-RELATED"/>
    <property type="match status" value="1"/>
</dbReference>
<dbReference type="Proteomes" id="UP000789901">
    <property type="component" value="Unassembled WGS sequence"/>
</dbReference>
<dbReference type="PANTHER" id="PTHR43096:SF52">
    <property type="entry name" value="DNAJ HOMOLOG 1, MITOCHONDRIAL-RELATED"/>
    <property type="match status" value="1"/>
</dbReference>
<keyword evidence="1" id="KW-0143">Chaperone</keyword>
<evidence type="ECO:0000259" key="2">
    <source>
        <dbReference type="Pfam" id="PF01556"/>
    </source>
</evidence>
<evidence type="ECO:0000313" key="4">
    <source>
        <dbReference type="Proteomes" id="UP000789901"/>
    </source>
</evidence>
<dbReference type="EMBL" id="CAJVQB010069830">
    <property type="protein sequence ID" value="CAG8842691.1"/>
    <property type="molecule type" value="Genomic_DNA"/>
</dbReference>
<dbReference type="Gene3D" id="2.10.230.10">
    <property type="entry name" value="Heat shock protein DnaJ, cysteine-rich domain"/>
    <property type="match status" value="1"/>
</dbReference>
<evidence type="ECO:0000256" key="1">
    <source>
        <dbReference type="ARBA" id="ARBA00023186"/>
    </source>
</evidence>
<accession>A0ABN7WYU3</accession>
<keyword evidence="4" id="KW-1185">Reference proteome</keyword>
<evidence type="ECO:0000313" key="3">
    <source>
        <dbReference type="EMBL" id="CAG8842691.1"/>
    </source>
</evidence>
<dbReference type="InterPro" id="IPR008971">
    <property type="entry name" value="HSP40/DnaJ_pept-bd"/>
</dbReference>
<comment type="caution">
    <text evidence="3">The sequence shown here is derived from an EMBL/GenBank/DDBJ whole genome shotgun (WGS) entry which is preliminary data.</text>
</comment>
<protein>
    <submittedName>
        <fullName evidence="3">39451_t:CDS:1</fullName>
    </submittedName>
</protein>
<dbReference type="InterPro" id="IPR002939">
    <property type="entry name" value="DnaJ_C"/>
</dbReference>
<dbReference type="Pfam" id="PF01556">
    <property type="entry name" value="DnaJ_C"/>
    <property type="match status" value="1"/>
</dbReference>
<dbReference type="SUPFAM" id="SSF57938">
    <property type="entry name" value="DnaJ/Hsp40 cysteine-rich domain"/>
    <property type="match status" value="1"/>
</dbReference>
<dbReference type="SUPFAM" id="SSF49493">
    <property type="entry name" value="HSP40/DnaJ peptide-binding domain"/>
    <property type="match status" value="1"/>
</dbReference>
<dbReference type="CDD" id="cd10719">
    <property type="entry name" value="DnaJ_zf"/>
    <property type="match status" value="1"/>
</dbReference>
<dbReference type="SUPFAM" id="SSF46565">
    <property type="entry name" value="Chaperone J-domain"/>
    <property type="match status" value="1"/>
</dbReference>
<sequence length="220" mass="24911">MREINQAYETLGNKEKRQQYDTYGSEEAFFRTGSQADFERFRFEGFRRSSAIIDEILSSFRADFGFGGGETEYWRNRTRTAAEERIPQLGQDLFFSLSLTRKELVSGTKKKVSFSVARTCSRCQQTGVDINCSICKGKGVVNTVQQTFLGNFRLQTTCPQCQGHCSRCLGRKFVIQKKTLEISIPAGFKSNQKLRYRGIGSDGLHGNPQGDVYFAIKVVD</sequence>
<dbReference type="InterPro" id="IPR036869">
    <property type="entry name" value="J_dom_sf"/>
</dbReference>
<dbReference type="Gene3D" id="2.60.260.20">
    <property type="entry name" value="Urease metallochaperone UreE, N-terminal domain"/>
    <property type="match status" value="1"/>
</dbReference>
<dbReference type="Gene3D" id="1.10.287.110">
    <property type="entry name" value="DnaJ domain"/>
    <property type="match status" value="1"/>
</dbReference>
<feature type="domain" description="Chaperone DnaJ C-terminal" evidence="2">
    <location>
        <begin position="96"/>
        <end position="218"/>
    </location>
</feature>
<reference evidence="3 4" key="1">
    <citation type="submission" date="2021-06" db="EMBL/GenBank/DDBJ databases">
        <authorList>
            <person name="Kallberg Y."/>
            <person name="Tangrot J."/>
            <person name="Rosling A."/>
        </authorList>
    </citation>
    <scope>NUCLEOTIDE SEQUENCE [LARGE SCALE GENOMIC DNA]</scope>
    <source>
        <strain evidence="3 4">120-4 pot B 10/14</strain>
    </source>
</reference>